<comment type="caution">
    <text evidence="1">The sequence shown here is derived from an EMBL/GenBank/DDBJ whole genome shotgun (WGS) entry which is preliminary data.</text>
</comment>
<name>A0ABN0T3W9_9GAMM</name>
<protein>
    <submittedName>
        <fullName evidence="1">Uncharacterized protein</fullName>
    </submittedName>
</protein>
<keyword evidence="2" id="KW-1185">Reference proteome</keyword>
<dbReference type="Proteomes" id="UP001501221">
    <property type="component" value="Unassembled WGS sequence"/>
</dbReference>
<accession>A0ABN0T3W9</accession>
<evidence type="ECO:0000313" key="2">
    <source>
        <dbReference type="Proteomes" id="UP001501221"/>
    </source>
</evidence>
<gene>
    <name evidence="1" type="ORF">GCM10009123_18720</name>
</gene>
<proteinExistence type="predicted"/>
<dbReference type="EMBL" id="BAAAFM010000008">
    <property type="protein sequence ID" value="GAA0211749.1"/>
    <property type="molecule type" value="Genomic_DNA"/>
</dbReference>
<reference evidence="1 2" key="1">
    <citation type="journal article" date="2019" name="Int. J. Syst. Evol. Microbiol.">
        <title>The Global Catalogue of Microorganisms (GCM) 10K type strain sequencing project: providing services to taxonomists for standard genome sequencing and annotation.</title>
        <authorList>
            <consortium name="The Broad Institute Genomics Platform"/>
            <consortium name="The Broad Institute Genome Sequencing Center for Infectious Disease"/>
            <person name="Wu L."/>
            <person name="Ma J."/>
        </authorList>
    </citation>
    <scope>NUCLEOTIDE SEQUENCE [LARGE SCALE GENOMIC DNA]</scope>
    <source>
        <strain evidence="1 2">JCM 16211</strain>
    </source>
</reference>
<sequence>MIEFLITLIVRLLKANLCKTLYLRSFFARAKNEPKKSPQKLGPKDFPQASNITIRAVKRNIPVSF</sequence>
<evidence type="ECO:0000313" key="1">
    <source>
        <dbReference type="EMBL" id="GAA0211749.1"/>
    </source>
</evidence>
<organism evidence="1 2">
    <name type="scientific">Kangiella japonica</name>
    <dbReference type="NCBI Taxonomy" id="647384"/>
    <lineage>
        <taxon>Bacteria</taxon>
        <taxon>Pseudomonadati</taxon>
        <taxon>Pseudomonadota</taxon>
        <taxon>Gammaproteobacteria</taxon>
        <taxon>Kangiellales</taxon>
        <taxon>Kangiellaceae</taxon>
        <taxon>Kangiella</taxon>
    </lineage>
</organism>